<protein>
    <recommendedName>
        <fullName evidence="3">NACHT domain-containing protein</fullName>
    </recommendedName>
</protein>
<dbReference type="Gene3D" id="3.40.50.300">
    <property type="entry name" value="P-loop containing nucleotide triphosphate hydrolases"/>
    <property type="match status" value="1"/>
</dbReference>
<keyword evidence="1" id="KW-0677">Repeat</keyword>
<comment type="caution">
    <text evidence="4">The sequence shown here is derived from an EMBL/GenBank/DDBJ whole genome shotgun (WGS) entry which is preliminary data.</text>
</comment>
<dbReference type="PROSITE" id="PS50837">
    <property type="entry name" value="NACHT"/>
    <property type="match status" value="1"/>
</dbReference>
<keyword evidence="5" id="KW-1185">Reference proteome</keyword>
<dbReference type="SUPFAM" id="SSF52540">
    <property type="entry name" value="P-loop containing nucleoside triphosphate hydrolases"/>
    <property type="match status" value="1"/>
</dbReference>
<dbReference type="PANTHER" id="PTHR10039:SF14">
    <property type="entry name" value="NACHT DOMAIN-CONTAINING PROTEIN"/>
    <property type="match status" value="1"/>
</dbReference>
<accession>A0ABR3J3B1</accession>
<dbReference type="InterPro" id="IPR027417">
    <property type="entry name" value="P-loop_NTPase"/>
</dbReference>
<feature type="domain" description="NACHT" evidence="3">
    <location>
        <begin position="78"/>
        <end position="225"/>
    </location>
</feature>
<evidence type="ECO:0000259" key="3">
    <source>
        <dbReference type="PROSITE" id="PS50837"/>
    </source>
</evidence>
<evidence type="ECO:0000313" key="4">
    <source>
        <dbReference type="EMBL" id="KAL0949982.1"/>
    </source>
</evidence>
<evidence type="ECO:0000256" key="2">
    <source>
        <dbReference type="SAM" id="MobiDB-lite"/>
    </source>
</evidence>
<name>A0ABR3J3B1_9AGAR</name>
<feature type="region of interest" description="Disordered" evidence="2">
    <location>
        <begin position="1"/>
        <end position="20"/>
    </location>
</feature>
<reference evidence="5" key="1">
    <citation type="submission" date="2024-06" db="EMBL/GenBank/DDBJ databases">
        <title>Multi-omics analyses provide insights into the biosynthesis of the anticancer antibiotic pleurotin in Hohenbuehelia grisea.</title>
        <authorList>
            <person name="Weaver J.A."/>
            <person name="Alberti F."/>
        </authorList>
    </citation>
    <scope>NUCLEOTIDE SEQUENCE [LARGE SCALE GENOMIC DNA]</scope>
    <source>
        <strain evidence="5">T-177</strain>
    </source>
</reference>
<dbReference type="Gene3D" id="1.25.40.10">
    <property type="entry name" value="Tetratricopeptide repeat domain"/>
    <property type="match status" value="1"/>
</dbReference>
<evidence type="ECO:0000313" key="5">
    <source>
        <dbReference type="Proteomes" id="UP001556367"/>
    </source>
</evidence>
<dbReference type="InterPro" id="IPR056884">
    <property type="entry name" value="NPHP3-like_N"/>
</dbReference>
<feature type="compositionally biased region" description="Polar residues" evidence="2">
    <location>
        <begin position="1"/>
        <end position="12"/>
    </location>
</feature>
<dbReference type="EMBL" id="JASNQZ010000012">
    <property type="protein sequence ID" value="KAL0949982.1"/>
    <property type="molecule type" value="Genomic_DNA"/>
</dbReference>
<dbReference type="InterPro" id="IPR011990">
    <property type="entry name" value="TPR-like_helical_dom_sf"/>
</dbReference>
<gene>
    <name evidence="4" type="ORF">HGRIS_009996</name>
</gene>
<sequence>MPLNEASSSSNPHFDADTRRNHNGVVKLIPARQASLSKLPIAKAARWNNSDSEACVEGSRISVLNTIKDWIECDTGPEILWLKGSAGKGKTTITATVARQADESRVLVASFFCSRNDEERSSPAHIIPTIAEQLSQRYPEYAQRFYDAIDSNPGIGYRPRSEQLRRLLLEPFQEPLNSPSSTSLLIIDAVDELSESQSQPSPLLIALLSEISSFPHLKILISSRPEYRVRSKLEAQAAQGRVSLLDLDDVPSSEVDHDIRLYLRHYLESTLGFTPEQIGDCDDDLQQLVQRSAQLFIFAATAIKTIHCDYDLHQQFNDIIAYDGIDQLYDSILTSSMSNLSPAERIKRARLISTVILLHRPLPPLALAQLSSFTVVQVFIYLEPFRSVLVIPREHAAEDGTVRIIHSSFRDFLTDTSRCTLSIFRDELDKSNILISSQLFRTMESLSLLDLDEDRTLSTTIDDPLAGQPLLEYACYFWSDHLALASPSDAEAYSRLIELFYPFVRSRRDHWLACLFRRDEPVIPAKICFELKEWYNSFSQTTNPSIILHLQEMTALTHSKRGSALNCVPDLDAAILACKSCLSTTLELSDSRRAELISRLIITYSVRDYLSGAQTHLEESMQLLEKGLALDIGPYQRSLLLGDMGIALFSEFIHISHDEAELDKSISLYRQSLSLNPRHTNIRVRINMVTVLRQRYSLQHNPVDIDEADELTLTARLLTNKEASLYQRITLIIARASVLVMQYARHRDVQILHEAISLAREAFKRSLPTFGTLGYASITLISTLFNALGLSTNSPRERMTLLAEIVETADLSLAFHGLNQRDRQGLTDTRERAISLRQLFASVVTDADSVSVTLSKSDSETDVVAPATNAREPSAALAPQRIDAQLVVSTRTGERPASPEDLEISICAPIDLPHGEDEENCTEVQTTPPGSDNATMIGDQLNATLSGSTNLSNTAHEESQGQLDEKQHAFKLSDEVANGKVEASEVVHDGCCGCRFM</sequence>
<dbReference type="PANTHER" id="PTHR10039">
    <property type="entry name" value="AMELOGENIN"/>
    <property type="match status" value="1"/>
</dbReference>
<evidence type="ECO:0000256" key="1">
    <source>
        <dbReference type="ARBA" id="ARBA00022737"/>
    </source>
</evidence>
<dbReference type="Proteomes" id="UP001556367">
    <property type="component" value="Unassembled WGS sequence"/>
</dbReference>
<organism evidence="4 5">
    <name type="scientific">Hohenbuehelia grisea</name>
    <dbReference type="NCBI Taxonomy" id="104357"/>
    <lineage>
        <taxon>Eukaryota</taxon>
        <taxon>Fungi</taxon>
        <taxon>Dikarya</taxon>
        <taxon>Basidiomycota</taxon>
        <taxon>Agaricomycotina</taxon>
        <taxon>Agaricomycetes</taxon>
        <taxon>Agaricomycetidae</taxon>
        <taxon>Agaricales</taxon>
        <taxon>Pleurotineae</taxon>
        <taxon>Pleurotaceae</taxon>
        <taxon>Hohenbuehelia</taxon>
    </lineage>
</organism>
<proteinExistence type="predicted"/>
<dbReference type="Pfam" id="PF24883">
    <property type="entry name" value="NPHP3_N"/>
    <property type="match status" value="1"/>
</dbReference>
<dbReference type="InterPro" id="IPR007111">
    <property type="entry name" value="NACHT_NTPase"/>
</dbReference>